<evidence type="ECO:0000313" key="3">
    <source>
        <dbReference type="Proteomes" id="UP000828390"/>
    </source>
</evidence>
<dbReference type="Proteomes" id="UP000828390">
    <property type="component" value="Unassembled WGS sequence"/>
</dbReference>
<dbReference type="EMBL" id="JAIWYP010000004">
    <property type="protein sequence ID" value="KAH3832319.1"/>
    <property type="molecule type" value="Genomic_DNA"/>
</dbReference>
<dbReference type="EMBL" id="JAIWYP010000004">
    <property type="protein sequence ID" value="KAH3832393.1"/>
    <property type="molecule type" value="Genomic_DNA"/>
</dbReference>
<evidence type="ECO:0000313" key="2">
    <source>
        <dbReference type="EMBL" id="KAH3832393.1"/>
    </source>
</evidence>
<protein>
    <submittedName>
        <fullName evidence="1">Uncharacterized protein</fullName>
    </submittedName>
</protein>
<name>A0A9D4QHV4_DREPO</name>
<reference evidence="1" key="2">
    <citation type="submission" date="2020-11" db="EMBL/GenBank/DDBJ databases">
        <authorList>
            <person name="McCartney M.A."/>
            <person name="Auch B."/>
            <person name="Kono T."/>
            <person name="Mallez S."/>
            <person name="Becker A."/>
            <person name="Gohl D.M."/>
            <person name="Silverstein K.A.T."/>
            <person name="Koren S."/>
            <person name="Bechman K.B."/>
            <person name="Herman A."/>
            <person name="Abrahante J.E."/>
            <person name="Garbe J."/>
        </authorList>
    </citation>
    <scope>NUCLEOTIDE SEQUENCE</scope>
    <source>
        <strain evidence="1">Duluth1</strain>
        <tissue evidence="1">Whole animal</tissue>
    </source>
</reference>
<sequence>MRAQDRRVPPIKLQDSRVPIVALTGHPGTNRDAYLKAEFQPITRQAGYQQISLHESRVPTYELTNRCT</sequence>
<comment type="caution">
    <text evidence="1">The sequence shown here is derived from an EMBL/GenBank/DDBJ whole genome shotgun (WGS) entry which is preliminary data.</text>
</comment>
<organism evidence="1 3">
    <name type="scientific">Dreissena polymorpha</name>
    <name type="common">Zebra mussel</name>
    <name type="synonym">Mytilus polymorpha</name>
    <dbReference type="NCBI Taxonomy" id="45954"/>
    <lineage>
        <taxon>Eukaryota</taxon>
        <taxon>Metazoa</taxon>
        <taxon>Spiralia</taxon>
        <taxon>Lophotrochozoa</taxon>
        <taxon>Mollusca</taxon>
        <taxon>Bivalvia</taxon>
        <taxon>Autobranchia</taxon>
        <taxon>Heteroconchia</taxon>
        <taxon>Euheterodonta</taxon>
        <taxon>Imparidentia</taxon>
        <taxon>Neoheterodontei</taxon>
        <taxon>Myida</taxon>
        <taxon>Dreissenoidea</taxon>
        <taxon>Dreissenidae</taxon>
        <taxon>Dreissena</taxon>
    </lineage>
</organism>
<keyword evidence="3" id="KW-1185">Reference proteome</keyword>
<proteinExistence type="predicted"/>
<accession>A0A9D4QHV4</accession>
<evidence type="ECO:0000313" key="1">
    <source>
        <dbReference type="EMBL" id="KAH3832319.1"/>
    </source>
</evidence>
<reference evidence="1" key="1">
    <citation type="journal article" date="2019" name="bioRxiv">
        <title>The Genome of the Zebra Mussel, Dreissena polymorpha: A Resource for Invasive Species Research.</title>
        <authorList>
            <person name="McCartney M.A."/>
            <person name="Auch B."/>
            <person name="Kono T."/>
            <person name="Mallez S."/>
            <person name="Zhang Y."/>
            <person name="Obille A."/>
            <person name="Becker A."/>
            <person name="Abrahante J.E."/>
            <person name="Garbe J."/>
            <person name="Badalamenti J.P."/>
            <person name="Herman A."/>
            <person name="Mangelson H."/>
            <person name="Liachko I."/>
            <person name="Sullivan S."/>
            <person name="Sone E.D."/>
            <person name="Koren S."/>
            <person name="Silverstein K.A.T."/>
            <person name="Beckman K.B."/>
            <person name="Gohl D.M."/>
        </authorList>
    </citation>
    <scope>NUCLEOTIDE SEQUENCE</scope>
    <source>
        <strain evidence="1">Duluth1</strain>
        <tissue evidence="1">Whole animal</tissue>
    </source>
</reference>
<gene>
    <name evidence="1" type="ORF">DPMN_105603</name>
    <name evidence="2" type="ORF">DPMN_105678</name>
</gene>
<dbReference type="AlphaFoldDB" id="A0A9D4QHV4"/>